<dbReference type="AlphaFoldDB" id="A0A238YLG0"/>
<dbReference type="InterPro" id="IPR032789">
    <property type="entry name" value="T2SS-T3SS_pil_N"/>
</dbReference>
<feature type="domain" description="Pilus formation protein N-terminal" evidence="3">
    <location>
        <begin position="32"/>
        <end position="103"/>
    </location>
</feature>
<evidence type="ECO:0000313" key="4">
    <source>
        <dbReference type="EMBL" id="SNR71464.1"/>
    </source>
</evidence>
<sequence>MAALKIRDLLARHYGACAIGASLFALTVFNVQAEDLNLNIGEQKLHVHGANLKRVAIADPSVLSVTMTNAKTMMITPKAAGATTISLWDAKSAEPQILHITVSPDVVLAKSGLATVKAYGVNAEAAGANVALDGSVGSLEEHTAALESMDKERKTPVDVSMGDFDSHVQIDIKIVEVSRQNAMRFGFLLGRSGGNHNGFGVVSGPGTISGYDDGAITSGSGFLPVASAFNAVFGNNGSGLLGSLSILESNGFAYTLAEPSLSALSGQTATFLAGGEFPVPVRAGQTGDGAISIRYKEYGVRLMLTPTILSNERIYLKVAPEVSELDFANAVSSGGVTVPSLKVRRTETSVQAGNGESFVISGMISRNTINNVEKVPGLGNIPILGAFFSSKRFEREDKELLMVVTPRLVRPISRDATLPELPGKAMKDYKPSFSEFFSATSGIPKATSTGMSR</sequence>
<reference evidence="5" key="1">
    <citation type="submission" date="2017-06" db="EMBL/GenBank/DDBJ databases">
        <authorList>
            <person name="Varghese N."/>
            <person name="Submissions S."/>
        </authorList>
    </citation>
    <scope>NUCLEOTIDE SEQUENCE [LARGE SCALE GENOMIC DNA]</scope>
    <source>
        <strain evidence="5">Ca-68</strain>
    </source>
</reference>
<name>A0A238YLG0_9PROT</name>
<dbReference type="PANTHER" id="PTHR30332:SF17">
    <property type="entry name" value="TYPE IV PILIATION SYSTEM PROTEIN DR_0774-RELATED"/>
    <property type="match status" value="1"/>
</dbReference>
<dbReference type="InterPro" id="IPR004846">
    <property type="entry name" value="T2SS/T3SS_dom"/>
</dbReference>
<evidence type="ECO:0000313" key="5">
    <source>
        <dbReference type="Proteomes" id="UP000198305"/>
    </source>
</evidence>
<dbReference type="InterPro" id="IPR001775">
    <property type="entry name" value="GspD/PilQ"/>
</dbReference>
<evidence type="ECO:0000259" key="3">
    <source>
        <dbReference type="Pfam" id="PF13629"/>
    </source>
</evidence>
<accession>A0A238YLG0</accession>
<comment type="similarity">
    <text evidence="1">Belongs to the bacterial secretin family.</text>
</comment>
<dbReference type="InterPro" id="IPR050810">
    <property type="entry name" value="Bact_Secretion_Sys_Channel"/>
</dbReference>
<organism evidence="4 5">
    <name type="scientific">Methylobacillus rhizosphaerae</name>
    <dbReference type="NCBI Taxonomy" id="551994"/>
    <lineage>
        <taxon>Bacteria</taxon>
        <taxon>Pseudomonadati</taxon>
        <taxon>Pseudomonadota</taxon>
        <taxon>Betaproteobacteria</taxon>
        <taxon>Nitrosomonadales</taxon>
        <taxon>Methylophilaceae</taxon>
        <taxon>Methylobacillus</taxon>
    </lineage>
</organism>
<dbReference type="PRINTS" id="PR00811">
    <property type="entry name" value="BCTERIALGSPD"/>
</dbReference>
<dbReference type="GO" id="GO:0009306">
    <property type="term" value="P:protein secretion"/>
    <property type="evidence" value="ECO:0007669"/>
    <property type="project" value="InterPro"/>
</dbReference>
<dbReference type="OrthoDB" id="9775455at2"/>
<feature type="domain" description="Type II/III secretion system secretin-like" evidence="2">
    <location>
        <begin position="247"/>
        <end position="410"/>
    </location>
</feature>
<dbReference type="EMBL" id="FZOA01000002">
    <property type="protein sequence ID" value="SNR71464.1"/>
    <property type="molecule type" value="Genomic_DNA"/>
</dbReference>
<dbReference type="RefSeq" id="WP_089374808.1">
    <property type="nucleotide sequence ID" value="NZ_FZOA01000002.1"/>
</dbReference>
<dbReference type="Pfam" id="PF00263">
    <property type="entry name" value="Secretin"/>
    <property type="match status" value="1"/>
</dbReference>
<dbReference type="Pfam" id="PF13629">
    <property type="entry name" value="T2SS-T3SS_pil_N"/>
    <property type="match status" value="1"/>
</dbReference>
<evidence type="ECO:0000256" key="1">
    <source>
        <dbReference type="RuleBase" id="RU004003"/>
    </source>
</evidence>
<proteinExistence type="inferred from homology"/>
<protein>
    <submittedName>
        <fullName evidence="4">Pilus assembly protein CpaC</fullName>
    </submittedName>
</protein>
<dbReference type="PANTHER" id="PTHR30332">
    <property type="entry name" value="PROBABLE GENERAL SECRETION PATHWAY PROTEIN D"/>
    <property type="match status" value="1"/>
</dbReference>
<dbReference type="GO" id="GO:0015627">
    <property type="term" value="C:type II protein secretion system complex"/>
    <property type="evidence" value="ECO:0007669"/>
    <property type="project" value="TreeGrafter"/>
</dbReference>
<evidence type="ECO:0000259" key="2">
    <source>
        <dbReference type="Pfam" id="PF00263"/>
    </source>
</evidence>
<dbReference type="Proteomes" id="UP000198305">
    <property type="component" value="Unassembled WGS sequence"/>
</dbReference>
<gene>
    <name evidence="4" type="ORF">SAMN05192560_0668</name>
</gene>
<keyword evidence="5" id="KW-1185">Reference proteome</keyword>